<dbReference type="AlphaFoldDB" id="A0A6I4IP40"/>
<reference evidence="2 3" key="1">
    <citation type="submission" date="2020-12" db="EMBL/GenBank/DDBJ databases">
        <title>HMF7856_wgs.fasta genome submission.</title>
        <authorList>
            <person name="Kang H."/>
            <person name="Kim H."/>
            <person name="Joh K."/>
        </authorList>
    </citation>
    <scope>NUCLEOTIDE SEQUENCE [LARGE SCALE GENOMIC DNA]</scope>
    <source>
        <strain evidence="2 3">HMF7856</strain>
    </source>
</reference>
<accession>A0A6I4IP40</accession>
<dbReference type="RefSeq" id="WP_157526206.1">
    <property type="nucleotide sequence ID" value="NZ_CP066775.1"/>
</dbReference>
<name>A0A6I4IP40_9SPHI</name>
<protein>
    <submittedName>
        <fullName evidence="2">T9SS type A sorting domain-containing protein</fullName>
    </submittedName>
</protein>
<sequence>MGKIFTFWYCGCILTALTVSAIIAPAQASQTRPDTTSIRLRSKSSGKGSYLKNGFHVSFPTFKAFTPSVKAAAAKSAADEKVLNNVQIFPNPVTDQINLKYTITKNTMVTISVMDVLGNSVLTLLQQRLDPGEQKFTYNLNKQLTSGFYFVRVNAGAESVIRRISVL</sequence>
<dbReference type="Pfam" id="PF18962">
    <property type="entry name" value="Por_Secre_tail"/>
    <property type="match status" value="1"/>
</dbReference>
<keyword evidence="3" id="KW-1185">Reference proteome</keyword>
<dbReference type="KEGG" id="mgik:GO620_009865"/>
<evidence type="ECO:0000259" key="1">
    <source>
        <dbReference type="Pfam" id="PF18962"/>
    </source>
</evidence>
<proteinExistence type="predicted"/>
<feature type="domain" description="Secretion system C-terminal sorting" evidence="1">
    <location>
        <begin position="88"/>
        <end position="165"/>
    </location>
</feature>
<dbReference type="Proteomes" id="UP000429232">
    <property type="component" value="Chromosome"/>
</dbReference>
<organism evidence="2 3">
    <name type="scientific">Mucilaginibacter ginkgonis</name>
    <dbReference type="NCBI Taxonomy" id="2682091"/>
    <lineage>
        <taxon>Bacteria</taxon>
        <taxon>Pseudomonadati</taxon>
        <taxon>Bacteroidota</taxon>
        <taxon>Sphingobacteriia</taxon>
        <taxon>Sphingobacteriales</taxon>
        <taxon>Sphingobacteriaceae</taxon>
        <taxon>Mucilaginibacter</taxon>
    </lineage>
</organism>
<dbReference type="EMBL" id="CP066775">
    <property type="protein sequence ID" value="QQL48496.1"/>
    <property type="molecule type" value="Genomic_DNA"/>
</dbReference>
<gene>
    <name evidence="2" type="ORF">GO620_009865</name>
</gene>
<evidence type="ECO:0000313" key="3">
    <source>
        <dbReference type="Proteomes" id="UP000429232"/>
    </source>
</evidence>
<dbReference type="Gene3D" id="2.60.40.4070">
    <property type="match status" value="1"/>
</dbReference>
<evidence type="ECO:0000313" key="2">
    <source>
        <dbReference type="EMBL" id="QQL48496.1"/>
    </source>
</evidence>
<dbReference type="InterPro" id="IPR026444">
    <property type="entry name" value="Secre_tail"/>
</dbReference>
<dbReference type="NCBIfam" id="TIGR04183">
    <property type="entry name" value="Por_Secre_tail"/>
    <property type="match status" value="1"/>
</dbReference>